<dbReference type="Pfam" id="PF01112">
    <property type="entry name" value="Asparaginase_2"/>
    <property type="match status" value="1"/>
</dbReference>
<evidence type="ECO:0000313" key="10">
    <source>
        <dbReference type="EMBL" id="EDO30161.1"/>
    </source>
</evidence>
<dbReference type="STRING" id="45351.A7T1K5"/>
<keyword evidence="3" id="KW-0645">Protease</keyword>
<dbReference type="FunFam" id="3.60.20.30:FF:000001">
    <property type="entry name" value="Isoaspartyl peptidase/L-asparaginase"/>
    <property type="match status" value="1"/>
</dbReference>
<keyword evidence="5" id="KW-0068">Autocatalytic cleavage</keyword>
<dbReference type="FunCoup" id="A7T1K5">
    <property type="interactions" value="29"/>
</dbReference>
<evidence type="ECO:0000256" key="7">
    <source>
        <dbReference type="PIRSR" id="PIRSR600246-1"/>
    </source>
</evidence>
<dbReference type="AlphaFoldDB" id="A7T1K5"/>
<dbReference type="GO" id="GO:0033345">
    <property type="term" value="P:L-asparagine catabolic process via L-aspartate"/>
    <property type="evidence" value="ECO:0000318"/>
    <property type="project" value="GO_Central"/>
</dbReference>
<comment type="catalytic activity">
    <reaction evidence="6">
        <text>L-asparagine + H2O = L-aspartate + NH4(+)</text>
        <dbReference type="Rhea" id="RHEA:21016"/>
        <dbReference type="ChEBI" id="CHEBI:15377"/>
        <dbReference type="ChEBI" id="CHEBI:28938"/>
        <dbReference type="ChEBI" id="CHEBI:29991"/>
        <dbReference type="ChEBI" id="CHEBI:58048"/>
        <dbReference type="EC" id="3.5.1.1"/>
    </reaction>
</comment>
<evidence type="ECO:0000256" key="1">
    <source>
        <dbReference type="ARBA" id="ARBA00000306"/>
    </source>
</evidence>
<accession>A7T1K5</accession>
<dbReference type="HOGENOM" id="CLU_021603_1_2_1"/>
<dbReference type="GO" id="GO:0004067">
    <property type="term" value="F:asparaginase activity"/>
    <property type="evidence" value="ECO:0007669"/>
    <property type="project" value="UniProtKB-EC"/>
</dbReference>
<evidence type="ECO:0000256" key="2">
    <source>
        <dbReference type="ARBA" id="ARBA00010872"/>
    </source>
</evidence>
<organism evidence="10 11">
    <name type="scientific">Nematostella vectensis</name>
    <name type="common">Starlet sea anemone</name>
    <dbReference type="NCBI Taxonomy" id="45351"/>
    <lineage>
        <taxon>Eukaryota</taxon>
        <taxon>Metazoa</taxon>
        <taxon>Cnidaria</taxon>
        <taxon>Anthozoa</taxon>
        <taxon>Hexacorallia</taxon>
        <taxon>Actiniaria</taxon>
        <taxon>Edwardsiidae</taxon>
        <taxon>Nematostella</taxon>
    </lineage>
</organism>
<dbReference type="InParanoid" id="A7T1K5"/>
<dbReference type="SUPFAM" id="SSF56235">
    <property type="entry name" value="N-terminal nucleophile aminohydrolases (Ntn hydrolases)"/>
    <property type="match status" value="1"/>
</dbReference>
<keyword evidence="11" id="KW-1185">Reference proteome</keyword>
<dbReference type="GO" id="GO:0005737">
    <property type="term" value="C:cytoplasm"/>
    <property type="evidence" value="ECO:0000318"/>
    <property type="project" value="GO_Central"/>
</dbReference>
<comment type="similarity">
    <text evidence="2">Belongs to the Ntn-hydrolase family.</text>
</comment>
<dbReference type="PANTHER" id="PTHR10188:SF43">
    <property type="entry name" value="ASPARAGINASE (EUROFUNG)"/>
    <property type="match status" value="1"/>
</dbReference>
<sequence>MGKGKHNHCLNSSDVVSPDLIDRIDFSTNESHEPCIIVHGGAWSLPLSLHEPSTKGVQLAARAGYQTLLKGASAVDAVEAAVKSLEDNPVFNAGYGSALTDDGTVEMDAMIMDGCTLDAGAVACVKGVVNPVSLARHVMTDTPHCMLVSEGAVKFAQDLDLPMVEPQSMTSEFSRFKASLRNNPNATFEDALRMTRLSKSLPEHDTVGAVAMDCHGNIACATSTGGLFKKMCGRVGDSPMPGSGGYASKEGGASTTGHGESIIKVVLAREVIYQLEDGKSVNDACTNGINKMFTLTGGQGGVISIDKHGNYGKAFSTLGMPWAAIKAGDVHYGLSPGEDVQVTWDSIQALSS</sequence>
<evidence type="ECO:0000256" key="5">
    <source>
        <dbReference type="ARBA" id="ARBA00022813"/>
    </source>
</evidence>
<dbReference type="GO" id="GO:0008798">
    <property type="term" value="F:beta-aspartyl-peptidase activity"/>
    <property type="evidence" value="ECO:0007669"/>
    <property type="project" value="UniProtKB-EC"/>
</dbReference>
<evidence type="ECO:0000256" key="8">
    <source>
        <dbReference type="PIRSR" id="PIRSR600246-2"/>
    </source>
</evidence>
<evidence type="ECO:0000256" key="3">
    <source>
        <dbReference type="ARBA" id="ARBA00022670"/>
    </source>
</evidence>
<comment type="catalytic activity">
    <reaction evidence="1">
        <text>Cleavage of a beta-linked Asp residue from the N-terminus of a polypeptide.</text>
        <dbReference type="EC" id="3.4.19.5"/>
    </reaction>
</comment>
<dbReference type="GO" id="GO:0006508">
    <property type="term" value="P:proteolysis"/>
    <property type="evidence" value="ECO:0007669"/>
    <property type="project" value="UniProtKB-KW"/>
</dbReference>
<dbReference type="eggNOG" id="KOG1592">
    <property type="taxonomic scope" value="Eukaryota"/>
</dbReference>
<evidence type="ECO:0000256" key="4">
    <source>
        <dbReference type="ARBA" id="ARBA00022801"/>
    </source>
</evidence>
<dbReference type="InterPro" id="IPR033844">
    <property type="entry name" value="ASRGL1_meta"/>
</dbReference>
<evidence type="ECO:0000256" key="9">
    <source>
        <dbReference type="PIRSR" id="PIRSR600246-3"/>
    </source>
</evidence>
<reference evidence="10 11" key="1">
    <citation type="journal article" date="2007" name="Science">
        <title>Sea anemone genome reveals ancestral eumetazoan gene repertoire and genomic organization.</title>
        <authorList>
            <person name="Putnam N.H."/>
            <person name="Srivastava M."/>
            <person name="Hellsten U."/>
            <person name="Dirks B."/>
            <person name="Chapman J."/>
            <person name="Salamov A."/>
            <person name="Terry A."/>
            <person name="Shapiro H."/>
            <person name="Lindquist E."/>
            <person name="Kapitonov V.V."/>
            <person name="Jurka J."/>
            <person name="Genikhovich G."/>
            <person name="Grigoriev I.V."/>
            <person name="Lucas S.M."/>
            <person name="Steele R.E."/>
            <person name="Finnerty J.R."/>
            <person name="Technau U."/>
            <person name="Martindale M.Q."/>
            <person name="Rokhsar D.S."/>
        </authorList>
    </citation>
    <scope>NUCLEOTIDE SEQUENCE [LARGE SCALE GENOMIC DNA]</scope>
    <source>
        <strain evidence="11">CH2 X CH6</strain>
    </source>
</reference>
<feature type="active site" description="Nucleophile" evidence="7">
    <location>
        <position position="206"/>
    </location>
</feature>
<dbReference type="InterPro" id="IPR029055">
    <property type="entry name" value="Ntn_hydrolases_N"/>
</dbReference>
<evidence type="ECO:0000313" key="11">
    <source>
        <dbReference type="Proteomes" id="UP000001593"/>
    </source>
</evidence>
<feature type="binding site" evidence="8">
    <location>
        <begin position="234"/>
        <end position="237"/>
    </location>
    <ligand>
        <name>substrate</name>
    </ligand>
</feature>
<dbReference type="OMA" id="YTYDGGH"/>
<gene>
    <name evidence="10" type="ORF">NEMVEDRAFT_v1g220967</name>
</gene>
<protein>
    <submittedName>
        <fullName evidence="10">Uncharacterized protein</fullName>
    </submittedName>
</protein>
<name>A7T1K5_NEMVE</name>
<proteinExistence type="inferred from homology"/>
<feature type="site" description="Cleavage; by autolysis" evidence="9">
    <location>
        <begin position="205"/>
        <end position="206"/>
    </location>
</feature>
<dbReference type="PANTHER" id="PTHR10188">
    <property type="entry name" value="L-ASPARAGINASE"/>
    <property type="match status" value="1"/>
</dbReference>
<dbReference type="EMBL" id="DS470121">
    <property type="protein sequence ID" value="EDO30161.1"/>
    <property type="molecule type" value="Genomic_DNA"/>
</dbReference>
<dbReference type="InterPro" id="IPR000246">
    <property type="entry name" value="Peptidase_T2"/>
</dbReference>
<dbReference type="Gene3D" id="3.60.20.30">
    <property type="entry name" value="(Glycosyl)asparaginase"/>
    <property type="match status" value="1"/>
</dbReference>
<dbReference type="PhylomeDB" id="A7T1K5"/>
<evidence type="ECO:0000256" key="6">
    <source>
        <dbReference type="ARBA" id="ARBA00049366"/>
    </source>
</evidence>
<dbReference type="Proteomes" id="UP000001593">
    <property type="component" value="Unassembled WGS sequence"/>
</dbReference>
<feature type="binding site" evidence="8">
    <location>
        <begin position="256"/>
        <end position="259"/>
    </location>
    <ligand>
        <name>substrate</name>
    </ligand>
</feature>
<dbReference type="CDD" id="cd04702">
    <property type="entry name" value="ASRGL1_like"/>
    <property type="match status" value="1"/>
</dbReference>
<keyword evidence="4" id="KW-0378">Hydrolase</keyword>